<evidence type="ECO:0000313" key="3">
    <source>
        <dbReference type="Proteomes" id="UP001333110"/>
    </source>
</evidence>
<keyword evidence="3" id="KW-1185">Reference proteome</keyword>
<sequence>MGPSRKVSLWDPESTSTQAVTKTWRQMYYNIFALYPESAVVKITYSLINWVAEFTPQCACEGGNNSQAVNQLRFAKHLWARSFNYRLCEDFIQGISHVFGEGCLPLDGDRYCTTQQAERGKEVSANLPATAARHRPAACHSHPSCTNKGAHVVVRTMPECPEILVLIVPVLINWRFSPSYFFSLPSMPHKVGGGVYQPAELSWNERKASCSGHRTAVFPPTLQEVISWSVARAVEDLTGLVFRAAQLGDAPVIISTNRLVLPELLGYPLLRLILSKITALLCWQMSVRGAGAFGKARSVRRAGAFGIASTFKNISHVLEMLHNTVYKGLDRCKEVKNKCVSGGLHLQFTASWFLLKGGSCSLAHGCKLYQIALCCQAASPACSPAHISPAVVMPLALHSTLLSTSRQPLDLSVCCSDQKCWTKAAVLDQVLDQVLAAVLDQGCDRHSSAMNLIGWGLNHFPGQPVPTLDNPFSEGKFPNIQSKPPLAQLEAVSSRPIACYLGEETDPTSRQPPFRQAEQPQVPQPLPISLVLQTLPQLRCPSLDTFQPLNVPLVVRGPTLNTAFEVRPHQCPVQGHDHCPSPAGHAIADTSQDAIGFLGHLGTLLAHIQPAVSQHPQVLLCQAAFQPLFPQEQQSISAQGCCCGSVAAVDFTDFRLVELREVKTSPQGLLSHRGVLCLRRAHDLYTDCPNQHQQNHLSHQPSPSRENDCAPSCQTGLSVLLVWVEGVFAQQGKASLKGTIFSSRDLTLSQQKTDKGDVPSDLVLSFQRRPMVLLSRCRDPQKVFHRSERGRNVAAEPRIRLGLDHRQEPHQSPLSPTRDVMQGEALPSPHLVRTSPPVCPVDVC</sequence>
<accession>A0AAN7N8V5</accession>
<reference evidence="2 3" key="1">
    <citation type="journal article" date="2023" name="J. Hered.">
        <title>Chromosome-level genome of the wood stork (Mycteria americana) provides insight into avian chromosome evolution.</title>
        <authorList>
            <person name="Flamio R. Jr."/>
            <person name="Ramstad K.M."/>
        </authorList>
    </citation>
    <scope>NUCLEOTIDE SEQUENCE [LARGE SCALE GENOMIC DNA]</scope>
    <source>
        <strain evidence="2">JAX WOST 10</strain>
    </source>
</reference>
<evidence type="ECO:0000313" key="2">
    <source>
        <dbReference type="EMBL" id="KAK4821862.1"/>
    </source>
</evidence>
<proteinExistence type="predicted"/>
<dbReference type="Proteomes" id="UP001333110">
    <property type="component" value="Unassembled WGS sequence"/>
</dbReference>
<evidence type="ECO:0000256" key="1">
    <source>
        <dbReference type="SAM" id="MobiDB-lite"/>
    </source>
</evidence>
<comment type="caution">
    <text evidence="2">The sequence shown here is derived from an EMBL/GenBank/DDBJ whole genome shotgun (WGS) entry which is preliminary data.</text>
</comment>
<organism evidence="2 3">
    <name type="scientific">Mycteria americana</name>
    <name type="common">Wood stork</name>
    <dbReference type="NCBI Taxonomy" id="33587"/>
    <lineage>
        <taxon>Eukaryota</taxon>
        <taxon>Metazoa</taxon>
        <taxon>Chordata</taxon>
        <taxon>Craniata</taxon>
        <taxon>Vertebrata</taxon>
        <taxon>Euteleostomi</taxon>
        <taxon>Archelosauria</taxon>
        <taxon>Archosauria</taxon>
        <taxon>Dinosauria</taxon>
        <taxon>Saurischia</taxon>
        <taxon>Theropoda</taxon>
        <taxon>Coelurosauria</taxon>
        <taxon>Aves</taxon>
        <taxon>Neognathae</taxon>
        <taxon>Neoaves</taxon>
        <taxon>Aequornithes</taxon>
        <taxon>Ciconiiformes</taxon>
        <taxon>Ciconiidae</taxon>
        <taxon>Mycteria</taxon>
    </lineage>
</organism>
<gene>
    <name evidence="2" type="ORF">QYF61_004339</name>
</gene>
<name>A0AAN7N8V5_MYCAM</name>
<dbReference type="EMBL" id="JAUNZN010000004">
    <property type="protein sequence ID" value="KAK4821862.1"/>
    <property type="molecule type" value="Genomic_DNA"/>
</dbReference>
<feature type="region of interest" description="Disordered" evidence="1">
    <location>
        <begin position="690"/>
        <end position="709"/>
    </location>
</feature>
<dbReference type="AlphaFoldDB" id="A0AAN7N8V5"/>
<feature type="compositionally biased region" description="Polar residues" evidence="1">
    <location>
        <begin position="690"/>
        <end position="704"/>
    </location>
</feature>
<protein>
    <submittedName>
        <fullName evidence="2">Uncharacterized protein</fullName>
    </submittedName>
</protein>